<dbReference type="Gene3D" id="3.30.1380.10">
    <property type="match status" value="1"/>
</dbReference>
<dbReference type="PANTHER" id="PTHR34385:SF1">
    <property type="entry name" value="PEPTIDOGLYCAN L-ALANYL-D-GLUTAMATE ENDOPEPTIDASE CWLK"/>
    <property type="match status" value="1"/>
</dbReference>
<comment type="caution">
    <text evidence="2">The sequence shown here is derived from an EMBL/GenBank/DDBJ whole genome shotgun (WGS) entry which is preliminary data.</text>
</comment>
<dbReference type="AlphaFoldDB" id="A0A161ZTM1"/>
<evidence type="ECO:0000313" key="2">
    <source>
        <dbReference type="EMBL" id="KZN32391.1"/>
    </source>
</evidence>
<protein>
    <recommendedName>
        <fullName evidence="1">D-alanyl-D-alanine carboxypeptidase-like core domain-containing protein</fullName>
    </recommendedName>
</protein>
<accession>A0A161ZTM1</accession>
<feature type="domain" description="D-alanyl-D-alanine carboxypeptidase-like core" evidence="1">
    <location>
        <begin position="23"/>
        <end position="176"/>
    </location>
</feature>
<gene>
    <name evidence="2" type="ORF">N475_22175</name>
</gene>
<evidence type="ECO:0000313" key="3">
    <source>
        <dbReference type="Proteomes" id="UP000076643"/>
    </source>
</evidence>
<dbReference type="RefSeq" id="WP_063365852.1">
    <property type="nucleotide sequence ID" value="NZ_AQHB01000023.1"/>
</dbReference>
<dbReference type="InterPro" id="IPR052179">
    <property type="entry name" value="DD-CPase-like"/>
</dbReference>
<dbReference type="CDD" id="cd14847">
    <property type="entry name" value="DD-carboxypeptidase_like"/>
    <property type="match status" value="1"/>
</dbReference>
<keyword evidence="3" id="KW-1185">Reference proteome</keyword>
<name>A0A161ZTM1_9GAMM</name>
<evidence type="ECO:0000259" key="1">
    <source>
        <dbReference type="Pfam" id="PF02557"/>
    </source>
</evidence>
<dbReference type="PATRIC" id="fig|1365250.3.peg.4237"/>
<dbReference type="Proteomes" id="UP000076643">
    <property type="component" value="Unassembled WGS sequence"/>
</dbReference>
<dbReference type="InterPro" id="IPR009045">
    <property type="entry name" value="Zn_M74/Hedgehog-like"/>
</dbReference>
<organism evidence="2 3">
    <name type="scientific">Pseudoalteromonas luteoviolacea DSM 6061</name>
    <dbReference type="NCBI Taxonomy" id="1365250"/>
    <lineage>
        <taxon>Bacteria</taxon>
        <taxon>Pseudomonadati</taxon>
        <taxon>Pseudomonadota</taxon>
        <taxon>Gammaproteobacteria</taxon>
        <taxon>Alteromonadales</taxon>
        <taxon>Pseudoalteromonadaceae</taxon>
        <taxon>Pseudoalteromonas</taxon>
    </lineage>
</organism>
<dbReference type="SUPFAM" id="SSF55166">
    <property type="entry name" value="Hedgehog/DD-peptidase"/>
    <property type="match status" value="1"/>
</dbReference>
<reference evidence="2 3" key="1">
    <citation type="submission" date="2013-07" db="EMBL/GenBank/DDBJ databases">
        <title>Comparative Genomic and Metabolomic Analysis of Twelve Strains of Pseudoalteromonas luteoviolacea.</title>
        <authorList>
            <person name="Vynne N.G."/>
            <person name="Mansson M."/>
            <person name="Gram L."/>
        </authorList>
    </citation>
    <scope>NUCLEOTIDE SEQUENCE [LARGE SCALE GENOMIC DNA]</scope>
    <source>
        <strain evidence="2 3">DSM 6061</strain>
    </source>
</reference>
<proteinExistence type="predicted"/>
<dbReference type="Pfam" id="PF02557">
    <property type="entry name" value="VanY"/>
    <property type="match status" value="1"/>
</dbReference>
<sequence length="228" mass="25479">MTEIQLQALGLSNSHLVAYHGSQVHAGILTELKSLNMAAKSAGFEFTIASAHRDFHRQKAIWNAKYSGQRPILNSHNQAVDITQLSSEEIVESIMLFSALPGASRHHFGTDLDIYAKNCLASGASLQLEPWEYQAGGPFYEFSCWLEDNLARYGFYKPYDQFRGGVAIEPWHISHVEFANNMSRNLDIAVIADVISKYDVLGKDTIIGNLNELYQRFVINVASTNLPK</sequence>
<dbReference type="PANTHER" id="PTHR34385">
    <property type="entry name" value="D-ALANYL-D-ALANINE CARBOXYPEPTIDASE"/>
    <property type="match status" value="1"/>
</dbReference>
<dbReference type="GO" id="GO:0008233">
    <property type="term" value="F:peptidase activity"/>
    <property type="evidence" value="ECO:0007669"/>
    <property type="project" value="InterPro"/>
</dbReference>
<dbReference type="GO" id="GO:0006508">
    <property type="term" value="P:proteolysis"/>
    <property type="evidence" value="ECO:0007669"/>
    <property type="project" value="InterPro"/>
</dbReference>
<dbReference type="EMBL" id="AUYB01000132">
    <property type="protein sequence ID" value="KZN32391.1"/>
    <property type="molecule type" value="Genomic_DNA"/>
</dbReference>
<dbReference type="InterPro" id="IPR003709">
    <property type="entry name" value="VanY-like_core_dom"/>
</dbReference>